<proteinExistence type="predicted"/>
<feature type="compositionally biased region" description="Low complexity" evidence="1">
    <location>
        <begin position="1"/>
        <end position="16"/>
    </location>
</feature>
<feature type="region of interest" description="Disordered" evidence="1">
    <location>
        <begin position="1"/>
        <end position="21"/>
    </location>
</feature>
<comment type="caution">
    <text evidence="2">The sequence shown here is derived from an EMBL/GenBank/DDBJ whole genome shotgun (WGS) entry which is preliminary data.</text>
</comment>
<feature type="compositionally biased region" description="Polar residues" evidence="1">
    <location>
        <begin position="40"/>
        <end position="63"/>
    </location>
</feature>
<sequence>MEKIQSQQSEDGSQSSVHTFAAVMGPENPGCVLLYGRGVTKSTLNGKGHSEPSSSATDETVQPVNWPFAGSNNQGGENRQGDVEKIEDLT</sequence>
<gene>
    <name evidence="2" type="ORF">HAX54_043129</name>
</gene>
<feature type="region of interest" description="Disordered" evidence="1">
    <location>
        <begin position="40"/>
        <end position="90"/>
    </location>
</feature>
<name>A0ABS8W1Y4_DATST</name>
<protein>
    <submittedName>
        <fullName evidence="2">Uncharacterized protein</fullName>
    </submittedName>
</protein>
<feature type="compositionally biased region" description="Basic and acidic residues" evidence="1">
    <location>
        <begin position="79"/>
        <end position="90"/>
    </location>
</feature>
<reference evidence="2 3" key="1">
    <citation type="journal article" date="2021" name="BMC Genomics">
        <title>Datura genome reveals duplications of psychoactive alkaloid biosynthetic genes and high mutation rate following tissue culture.</title>
        <authorList>
            <person name="Rajewski A."/>
            <person name="Carter-House D."/>
            <person name="Stajich J."/>
            <person name="Litt A."/>
        </authorList>
    </citation>
    <scope>NUCLEOTIDE SEQUENCE [LARGE SCALE GENOMIC DNA]</scope>
    <source>
        <strain evidence="2">AR-01</strain>
    </source>
</reference>
<organism evidence="2 3">
    <name type="scientific">Datura stramonium</name>
    <name type="common">Jimsonweed</name>
    <name type="synonym">Common thornapple</name>
    <dbReference type="NCBI Taxonomy" id="4076"/>
    <lineage>
        <taxon>Eukaryota</taxon>
        <taxon>Viridiplantae</taxon>
        <taxon>Streptophyta</taxon>
        <taxon>Embryophyta</taxon>
        <taxon>Tracheophyta</taxon>
        <taxon>Spermatophyta</taxon>
        <taxon>Magnoliopsida</taxon>
        <taxon>eudicotyledons</taxon>
        <taxon>Gunneridae</taxon>
        <taxon>Pentapetalae</taxon>
        <taxon>asterids</taxon>
        <taxon>lamiids</taxon>
        <taxon>Solanales</taxon>
        <taxon>Solanaceae</taxon>
        <taxon>Solanoideae</taxon>
        <taxon>Datureae</taxon>
        <taxon>Datura</taxon>
    </lineage>
</organism>
<accession>A0ABS8W1Y4</accession>
<dbReference type="Proteomes" id="UP000823775">
    <property type="component" value="Unassembled WGS sequence"/>
</dbReference>
<dbReference type="EMBL" id="JACEIK010006421">
    <property type="protein sequence ID" value="MCE2055661.1"/>
    <property type="molecule type" value="Genomic_DNA"/>
</dbReference>
<keyword evidence="3" id="KW-1185">Reference proteome</keyword>
<evidence type="ECO:0000256" key="1">
    <source>
        <dbReference type="SAM" id="MobiDB-lite"/>
    </source>
</evidence>
<evidence type="ECO:0000313" key="3">
    <source>
        <dbReference type="Proteomes" id="UP000823775"/>
    </source>
</evidence>
<evidence type="ECO:0000313" key="2">
    <source>
        <dbReference type="EMBL" id="MCE2055661.1"/>
    </source>
</evidence>